<dbReference type="InterPro" id="IPR040256">
    <property type="entry name" value="At4g02000-like"/>
</dbReference>
<dbReference type="SUPFAM" id="SSF57756">
    <property type="entry name" value="Retrovirus zinc finger-like domains"/>
    <property type="match status" value="1"/>
</dbReference>
<organism evidence="3 4">
    <name type="scientific">Deinandra increscens subsp. villosa</name>
    <dbReference type="NCBI Taxonomy" id="3103831"/>
    <lineage>
        <taxon>Eukaryota</taxon>
        <taxon>Viridiplantae</taxon>
        <taxon>Streptophyta</taxon>
        <taxon>Embryophyta</taxon>
        <taxon>Tracheophyta</taxon>
        <taxon>Spermatophyta</taxon>
        <taxon>Magnoliopsida</taxon>
        <taxon>eudicotyledons</taxon>
        <taxon>Gunneridae</taxon>
        <taxon>Pentapetalae</taxon>
        <taxon>asterids</taxon>
        <taxon>campanulids</taxon>
        <taxon>Asterales</taxon>
        <taxon>Asteraceae</taxon>
        <taxon>Asteroideae</taxon>
        <taxon>Heliantheae alliance</taxon>
        <taxon>Madieae</taxon>
        <taxon>Madiinae</taxon>
        <taxon>Deinandra</taxon>
    </lineage>
</organism>
<dbReference type="GO" id="GO:0003676">
    <property type="term" value="F:nucleic acid binding"/>
    <property type="evidence" value="ECO:0007669"/>
    <property type="project" value="InterPro"/>
</dbReference>
<feature type="compositionally biased region" description="Polar residues" evidence="1">
    <location>
        <begin position="217"/>
        <end position="226"/>
    </location>
</feature>
<evidence type="ECO:0000256" key="1">
    <source>
        <dbReference type="SAM" id="MobiDB-lite"/>
    </source>
</evidence>
<evidence type="ECO:0000313" key="3">
    <source>
        <dbReference type="EMBL" id="KAK9050762.1"/>
    </source>
</evidence>
<dbReference type="EMBL" id="JBCNJP010000230">
    <property type="protein sequence ID" value="KAK9050762.1"/>
    <property type="molecule type" value="Genomic_DNA"/>
</dbReference>
<proteinExistence type="predicted"/>
<dbReference type="InterPro" id="IPR025558">
    <property type="entry name" value="DUF4283"/>
</dbReference>
<gene>
    <name evidence="3" type="ORF">SSX86_030268</name>
</gene>
<comment type="caution">
    <text evidence="3">The sequence shown here is derived from an EMBL/GenBank/DDBJ whole genome shotgun (WGS) entry which is preliminary data.</text>
</comment>
<dbReference type="PANTHER" id="PTHR31286:SF99">
    <property type="entry name" value="DUF4283 DOMAIN-CONTAINING PROTEIN"/>
    <property type="match status" value="1"/>
</dbReference>
<sequence length="315" mass="35131">MNGSGFFFFRFADHKGMMEVLEGGPWLIRNRPIFLNIWTPTARLKKEDIQQLAVWVKFHDVPLAAYSADGLSMLATKVGTPKLLDSYTEAMCHDNWGRSSYARALIEISSLHEFKEMVSIAIPELDGSNYTVVNVQVEYEWKPPRCNRCGVFGHTDTSCPKMPPKVANTTPEVVDEDGFTRVTGKKGNKKTGVPVKKQNVKVVYRPVNIKTQMDAGASSSNQTVPKQKQKTSTRDPNDKVETSNPFAILSDGENRVIQMEDLQAHAALLRKQSPVRNQNNVDEEVEEIYNETTGFMVSGMEVNKGASTPSSLVSQ</sequence>
<evidence type="ECO:0000259" key="2">
    <source>
        <dbReference type="Pfam" id="PF14111"/>
    </source>
</evidence>
<feature type="region of interest" description="Disordered" evidence="1">
    <location>
        <begin position="211"/>
        <end position="244"/>
    </location>
</feature>
<keyword evidence="4" id="KW-1185">Reference proteome</keyword>
<protein>
    <recommendedName>
        <fullName evidence="2">DUF4283 domain-containing protein</fullName>
    </recommendedName>
</protein>
<dbReference type="GO" id="GO:0008270">
    <property type="term" value="F:zinc ion binding"/>
    <property type="evidence" value="ECO:0007669"/>
    <property type="project" value="InterPro"/>
</dbReference>
<dbReference type="AlphaFoldDB" id="A0AAP0CB13"/>
<dbReference type="PANTHER" id="PTHR31286">
    <property type="entry name" value="GLYCINE-RICH CELL WALL STRUCTURAL PROTEIN 1.8-LIKE"/>
    <property type="match status" value="1"/>
</dbReference>
<dbReference type="Pfam" id="PF14111">
    <property type="entry name" value="DUF4283"/>
    <property type="match status" value="1"/>
</dbReference>
<dbReference type="InterPro" id="IPR036875">
    <property type="entry name" value="Znf_CCHC_sf"/>
</dbReference>
<dbReference type="Proteomes" id="UP001408789">
    <property type="component" value="Unassembled WGS sequence"/>
</dbReference>
<feature type="domain" description="DUF4283" evidence="2">
    <location>
        <begin position="3"/>
        <end position="43"/>
    </location>
</feature>
<evidence type="ECO:0000313" key="4">
    <source>
        <dbReference type="Proteomes" id="UP001408789"/>
    </source>
</evidence>
<feature type="compositionally biased region" description="Basic and acidic residues" evidence="1">
    <location>
        <begin position="232"/>
        <end position="241"/>
    </location>
</feature>
<name>A0AAP0CB13_9ASTR</name>
<accession>A0AAP0CB13</accession>
<reference evidence="3 4" key="1">
    <citation type="submission" date="2024-04" db="EMBL/GenBank/DDBJ databases">
        <title>The reference genome of an endangered Asteraceae, Deinandra increscens subsp. villosa, native to the Central Coast of California.</title>
        <authorList>
            <person name="Guilliams M."/>
            <person name="Hasenstab-Lehman K."/>
            <person name="Meyer R."/>
            <person name="Mcevoy S."/>
        </authorList>
    </citation>
    <scope>NUCLEOTIDE SEQUENCE [LARGE SCALE GENOMIC DNA]</scope>
    <source>
        <tissue evidence="3">Leaf</tissue>
    </source>
</reference>